<dbReference type="GO" id="GO:0008233">
    <property type="term" value="F:peptidase activity"/>
    <property type="evidence" value="ECO:0007669"/>
    <property type="project" value="UniProtKB-KW"/>
</dbReference>
<proteinExistence type="inferred from homology"/>
<keyword evidence="3" id="KW-0378">Hydrolase</keyword>
<dbReference type="GO" id="GO:0006508">
    <property type="term" value="P:proteolysis"/>
    <property type="evidence" value="ECO:0007669"/>
    <property type="project" value="UniProtKB-KW"/>
</dbReference>
<dbReference type="RefSeq" id="WP_244713346.1">
    <property type="nucleotide sequence ID" value="NZ_CP095073.1"/>
</dbReference>
<protein>
    <recommendedName>
        <fullName evidence="6">Ribosomal processing cysteine protease Prp</fullName>
    </recommendedName>
</protein>
<evidence type="ECO:0000256" key="2">
    <source>
        <dbReference type="ARBA" id="ARBA00022670"/>
    </source>
</evidence>
<dbReference type="EMBL" id="CP095073">
    <property type="protein sequence ID" value="UOQ46257.1"/>
    <property type="molecule type" value="Genomic_DNA"/>
</dbReference>
<keyword evidence="4" id="KW-0788">Thiol protease</keyword>
<keyword evidence="8" id="KW-1185">Reference proteome</keyword>
<evidence type="ECO:0000256" key="4">
    <source>
        <dbReference type="ARBA" id="ARBA00022807"/>
    </source>
</evidence>
<dbReference type="PANTHER" id="PTHR39178:SF1">
    <property type="entry name" value="RIBOSOMAL-PROCESSING CYSTEINE PROTEASE PRP"/>
    <property type="match status" value="1"/>
</dbReference>
<dbReference type="Proteomes" id="UP000831787">
    <property type="component" value="Chromosome"/>
</dbReference>
<dbReference type="Gene3D" id="3.30.70.1490">
    <property type="entry name" value="Cysteine protease Prp"/>
    <property type="match status" value="1"/>
</dbReference>
<dbReference type="CDD" id="cd16332">
    <property type="entry name" value="Prp-like"/>
    <property type="match status" value="1"/>
</dbReference>
<dbReference type="Pfam" id="PF04327">
    <property type="entry name" value="Peptidase_Prp"/>
    <property type="match status" value="1"/>
</dbReference>
<evidence type="ECO:0000256" key="6">
    <source>
        <dbReference type="ARBA" id="ARBA00044538"/>
    </source>
</evidence>
<gene>
    <name evidence="7" type="ORF">MUN89_10285</name>
</gene>
<evidence type="ECO:0000256" key="3">
    <source>
        <dbReference type="ARBA" id="ARBA00022801"/>
    </source>
</evidence>
<keyword evidence="1" id="KW-0690">Ribosome biogenesis</keyword>
<accession>A0ABY4EQS1</accession>
<evidence type="ECO:0000256" key="1">
    <source>
        <dbReference type="ARBA" id="ARBA00022517"/>
    </source>
</evidence>
<reference evidence="7 8" key="1">
    <citation type="submission" date="2022-04" db="EMBL/GenBank/DDBJ databases">
        <title>Halobacillus sp. isolated from saltern.</title>
        <authorList>
            <person name="Won M."/>
            <person name="Lee C.-M."/>
            <person name="Woen H.-Y."/>
            <person name="Kwon S.-W."/>
        </authorList>
    </citation>
    <scope>NUCLEOTIDE SEQUENCE [LARGE SCALE GENOMIC DNA]</scope>
    <source>
        <strain evidence="7 8">SSBR10-3</strain>
    </source>
</reference>
<evidence type="ECO:0000313" key="8">
    <source>
        <dbReference type="Proteomes" id="UP000831787"/>
    </source>
</evidence>
<dbReference type="InterPro" id="IPR007422">
    <property type="entry name" value="Peptidase_Prp"/>
</dbReference>
<comment type="similarity">
    <text evidence="5">Belongs to the Prp family.</text>
</comment>
<dbReference type="InterPro" id="IPR036764">
    <property type="entry name" value="Peptidase_Prp_sf"/>
</dbReference>
<dbReference type="PANTHER" id="PTHR39178">
    <property type="entry name" value="HYPOTHETICAL RIBOSOME-ASSOCIATED PROTEIN"/>
    <property type="match status" value="1"/>
</dbReference>
<sequence length="109" mass="11871">MIHVNIYRSQGFIEGFEIAGHAESGPYGHDLVCAAVSAISFGTVNAIEHLGEFEPHVEQGGEGGYLKVTLPEGLTSEQEGKTQVLLQGMQVSLETIEHEYSNHIKVTLY</sequence>
<evidence type="ECO:0000256" key="5">
    <source>
        <dbReference type="ARBA" id="ARBA00044503"/>
    </source>
</evidence>
<name>A0ABY4EQS1_9BACI</name>
<keyword evidence="2 7" id="KW-0645">Protease</keyword>
<dbReference type="SUPFAM" id="SSF118010">
    <property type="entry name" value="TM1457-like"/>
    <property type="match status" value="1"/>
</dbReference>
<evidence type="ECO:0000313" key="7">
    <source>
        <dbReference type="EMBL" id="UOQ46257.1"/>
    </source>
</evidence>
<organism evidence="7 8">
    <name type="scientific">Halobacillus salinarum</name>
    <dbReference type="NCBI Taxonomy" id="2932257"/>
    <lineage>
        <taxon>Bacteria</taxon>
        <taxon>Bacillati</taxon>
        <taxon>Bacillota</taxon>
        <taxon>Bacilli</taxon>
        <taxon>Bacillales</taxon>
        <taxon>Bacillaceae</taxon>
        <taxon>Halobacillus</taxon>
    </lineage>
</organism>